<feature type="region of interest" description="Disordered" evidence="6">
    <location>
        <begin position="32"/>
        <end position="54"/>
    </location>
</feature>
<evidence type="ECO:0000256" key="7">
    <source>
        <dbReference type="SAM" id="Phobius"/>
    </source>
</evidence>
<dbReference type="AlphaFoldDB" id="A0A543HHL6"/>
<dbReference type="EMBL" id="VFPM01000003">
    <property type="protein sequence ID" value="TQM57814.1"/>
    <property type="molecule type" value="Genomic_DNA"/>
</dbReference>
<evidence type="ECO:0000256" key="6">
    <source>
        <dbReference type="SAM" id="MobiDB-lite"/>
    </source>
</evidence>
<proteinExistence type="predicted"/>
<dbReference type="PANTHER" id="PTHR35007:SF3">
    <property type="entry name" value="POSSIBLE CONSERVED ALANINE RICH MEMBRANE PROTEIN"/>
    <property type="match status" value="1"/>
</dbReference>
<keyword evidence="5 7" id="KW-0472">Membrane</keyword>
<dbReference type="Proteomes" id="UP000316747">
    <property type="component" value="Unassembled WGS sequence"/>
</dbReference>
<dbReference type="Pfam" id="PF00482">
    <property type="entry name" value="T2SSF"/>
    <property type="match status" value="1"/>
</dbReference>
<evidence type="ECO:0000256" key="4">
    <source>
        <dbReference type="ARBA" id="ARBA00022989"/>
    </source>
</evidence>
<evidence type="ECO:0000313" key="9">
    <source>
        <dbReference type="EMBL" id="TQM57814.1"/>
    </source>
</evidence>
<keyword evidence="10" id="KW-1185">Reference proteome</keyword>
<name>A0A543HHL6_9MICO</name>
<sequence>MTPLIPAVAGALVVAGLLGLVLGLRPRPAEADSLCRRRPPGSPGSPGSRRPRLAGVSRRSQRLLLAGLAIGVLAAVLTGWVVAILIVPATLAGLPYLLSSLESASKIERLEAMEEWTRSLSGILTAGVGLEQALISTLRSTPEEIRPEVTRLASRLRARWGTERALRAFADELDDATGDLVAANLILGARRRGAGVASVLEALAESVAADVRARREIEADRAKPRSTARWVTIITIGVLAVLALTGDYITPYATPFGQIILVVMLSLYVATLIWMKRMAIGQSLPRFIGTAAKEAAR</sequence>
<feature type="transmembrane region" description="Helical" evidence="7">
    <location>
        <begin position="65"/>
        <end position="98"/>
    </location>
</feature>
<evidence type="ECO:0000259" key="8">
    <source>
        <dbReference type="Pfam" id="PF00482"/>
    </source>
</evidence>
<organism evidence="9 10">
    <name type="scientific">Humibacillus xanthopallidus</name>
    <dbReference type="NCBI Taxonomy" id="412689"/>
    <lineage>
        <taxon>Bacteria</taxon>
        <taxon>Bacillati</taxon>
        <taxon>Actinomycetota</taxon>
        <taxon>Actinomycetes</taxon>
        <taxon>Micrococcales</taxon>
        <taxon>Intrasporangiaceae</taxon>
        <taxon>Humibacillus</taxon>
    </lineage>
</organism>
<keyword evidence="3 7" id="KW-0812">Transmembrane</keyword>
<evidence type="ECO:0000256" key="2">
    <source>
        <dbReference type="ARBA" id="ARBA00022475"/>
    </source>
</evidence>
<protein>
    <submittedName>
        <fullName evidence="9">Flp pilus assembly protein TadB</fullName>
    </submittedName>
</protein>
<evidence type="ECO:0000256" key="1">
    <source>
        <dbReference type="ARBA" id="ARBA00004651"/>
    </source>
</evidence>
<dbReference type="RefSeq" id="WP_141845231.1">
    <property type="nucleotide sequence ID" value="NZ_VFPM01000003.1"/>
</dbReference>
<dbReference type="InterPro" id="IPR018076">
    <property type="entry name" value="T2SS_GspF_dom"/>
</dbReference>
<dbReference type="GO" id="GO:0005886">
    <property type="term" value="C:plasma membrane"/>
    <property type="evidence" value="ECO:0007669"/>
    <property type="project" value="UniProtKB-SubCell"/>
</dbReference>
<comment type="caution">
    <text evidence="9">The sequence shown here is derived from an EMBL/GenBank/DDBJ whole genome shotgun (WGS) entry which is preliminary data.</text>
</comment>
<feature type="domain" description="Type II secretion system protein GspF" evidence="8">
    <location>
        <begin position="116"/>
        <end position="242"/>
    </location>
</feature>
<dbReference type="OrthoDB" id="5243396at2"/>
<evidence type="ECO:0000313" key="10">
    <source>
        <dbReference type="Proteomes" id="UP000316747"/>
    </source>
</evidence>
<comment type="subcellular location">
    <subcellularLocation>
        <location evidence="1">Cell membrane</location>
        <topology evidence="1">Multi-pass membrane protein</topology>
    </subcellularLocation>
</comment>
<feature type="transmembrane region" description="Helical" evidence="7">
    <location>
        <begin position="256"/>
        <end position="275"/>
    </location>
</feature>
<gene>
    <name evidence="9" type="ORF">FBY41_3149</name>
</gene>
<feature type="transmembrane region" description="Helical" evidence="7">
    <location>
        <begin position="230"/>
        <end position="250"/>
    </location>
</feature>
<keyword evidence="2" id="KW-1003">Cell membrane</keyword>
<reference evidence="9 10" key="1">
    <citation type="submission" date="2019-06" db="EMBL/GenBank/DDBJ databases">
        <title>Genome sequencing of plant associated microbes to promote plant fitness in Sorghum bicolor and Oryza sativa.</title>
        <authorList>
            <person name="Coleman-Derr D."/>
        </authorList>
    </citation>
    <scope>NUCLEOTIDE SEQUENCE [LARGE SCALE GENOMIC DNA]</scope>
    <source>
        <strain evidence="9 10">KV-663</strain>
    </source>
</reference>
<keyword evidence="4 7" id="KW-1133">Transmembrane helix</keyword>
<evidence type="ECO:0000256" key="3">
    <source>
        <dbReference type="ARBA" id="ARBA00022692"/>
    </source>
</evidence>
<accession>A0A543HHL6</accession>
<dbReference type="PANTHER" id="PTHR35007">
    <property type="entry name" value="INTEGRAL MEMBRANE PROTEIN-RELATED"/>
    <property type="match status" value="1"/>
</dbReference>
<evidence type="ECO:0000256" key="5">
    <source>
        <dbReference type="ARBA" id="ARBA00023136"/>
    </source>
</evidence>